<accession>A0ACA9MVI5</accession>
<evidence type="ECO:0000313" key="1">
    <source>
        <dbReference type="EMBL" id="CAG8616767.1"/>
    </source>
</evidence>
<evidence type="ECO:0000313" key="2">
    <source>
        <dbReference type="Proteomes" id="UP000789366"/>
    </source>
</evidence>
<proteinExistence type="predicted"/>
<dbReference type="Proteomes" id="UP000789366">
    <property type="component" value="Unassembled WGS sequence"/>
</dbReference>
<feature type="non-terminal residue" evidence="1">
    <location>
        <position position="282"/>
    </location>
</feature>
<sequence>MWIFDGIVNGLAALSINHVEREEKVNRSEIEDMIQNAVAKTMKNLNKKQTQQRVNKPRGDGQPNRNITFDNADVRFVEFTEKDSTDSSEYLKIELLGEDKCSNIRAFSKRKRKDDIDEVLEPLGKKGKVEEVKHEHETIMTVRRIEVEDLGIECEDDWSLSVLNKTKNKEQVLVHEIEPVEYETLDGLTFCGWVNYWNCDSKRKDGSIQGKDALVVSRLIMENSALINLGPKMKFDLNTSGSSSGLEEVQKNQMKEGQLNNEEWDGEEYVSSEDNLLDYLED</sequence>
<organism evidence="1 2">
    <name type="scientific">Cetraspora pellucida</name>
    <dbReference type="NCBI Taxonomy" id="1433469"/>
    <lineage>
        <taxon>Eukaryota</taxon>
        <taxon>Fungi</taxon>
        <taxon>Fungi incertae sedis</taxon>
        <taxon>Mucoromycota</taxon>
        <taxon>Glomeromycotina</taxon>
        <taxon>Glomeromycetes</taxon>
        <taxon>Diversisporales</taxon>
        <taxon>Gigasporaceae</taxon>
        <taxon>Cetraspora</taxon>
    </lineage>
</organism>
<keyword evidence="2" id="KW-1185">Reference proteome</keyword>
<dbReference type="EMBL" id="CAJVPW010010552">
    <property type="protein sequence ID" value="CAG8616767.1"/>
    <property type="molecule type" value="Genomic_DNA"/>
</dbReference>
<protein>
    <submittedName>
        <fullName evidence="1">6322_t:CDS:1</fullName>
    </submittedName>
</protein>
<reference evidence="1" key="1">
    <citation type="submission" date="2021-06" db="EMBL/GenBank/DDBJ databases">
        <authorList>
            <person name="Kallberg Y."/>
            <person name="Tangrot J."/>
            <person name="Rosling A."/>
        </authorList>
    </citation>
    <scope>NUCLEOTIDE SEQUENCE</scope>
    <source>
        <strain evidence="1">28 12/20/2015</strain>
    </source>
</reference>
<name>A0ACA9MVI5_9GLOM</name>
<gene>
    <name evidence="1" type="ORF">SPELUC_LOCUS7714</name>
</gene>
<comment type="caution">
    <text evidence="1">The sequence shown here is derived from an EMBL/GenBank/DDBJ whole genome shotgun (WGS) entry which is preliminary data.</text>
</comment>